<accession>A0A554LFM3</accession>
<feature type="non-terminal residue" evidence="1">
    <location>
        <position position="79"/>
    </location>
</feature>
<sequence>MEIIINLQLIPIPAGSRILDIVGTIFKIMPTIQIKIGSKGSTTKKVKYHNPLKQAVITTLSFFDIFSRPLRLQEIEEYL</sequence>
<dbReference type="Proteomes" id="UP000318296">
    <property type="component" value="Unassembled WGS sequence"/>
</dbReference>
<evidence type="ECO:0000313" key="2">
    <source>
        <dbReference type="Proteomes" id="UP000318296"/>
    </source>
</evidence>
<proteinExistence type="predicted"/>
<protein>
    <submittedName>
        <fullName evidence="1">Uncharacterized protein</fullName>
    </submittedName>
</protein>
<organism evidence="1 2">
    <name type="scientific">Candidatus Berkelbacteria bacterium Licking1014_96</name>
    <dbReference type="NCBI Taxonomy" id="2017149"/>
    <lineage>
        <taxon>Bacteria</taxon>
        <taxon>Candidatus Berkelbacteria</taxon>
    </lineage>
</organism>
<gene>
    <name evidence="1" type="ORF">CEN92_221</name>
</gene>
<name>A0A554LFM3_9BACT</name>
<evidence type="ECO:0000313" key="1">
    <source>
        <dbReference type="EMBL" id="TSC91670.1"/>
    </source>
</evidence>
<reference evidence="1 2" key="1">
    <citation type="submission" date="2017-07" db="EMBL/GenBank/DDBJ databases">
        <title>Mechanisms for carbon and nitrogen cycling indicate functional differentiation within the Candidate Phyla Radiation.</title>
        <authorList>
            <person name="Danczak R.E."/>
            <person name="Johnston M.D."/>
            <person name="Kenah C."/>
            <person name="Slattery M."/>
            <person name="Wrighton K.C."/>
            <person name="Wilkins M.J."/>
        </authorList>
    </citation>
    <scope>NUCLEOTIDE SEQUENCE [LARGE SCALE GENOMIC DNA]</scope>
    <source>
        <strain evidence="1">Licking1014_96</strain>
    </source>
</reference>
<comment type="caution">
    <text evidence="1">The sequence shown here is derived from an EMBL/GenBank/DDBJ whole genome shotgun (WGS) entry which is preliminary data.</text>
</comment>
<dbReference type="EMBL" id="VMGH01000031">
    <property type="protein sequence ID" value="TSC91670.1"/>
    <property type="molecule type" value="Genomic_DNA"/>
</dbReference>
<dbReference type="AlphaFoldDB" id="A0A554LFM3"/>